<dbReference type="EMBL" id="JBHLTG010000004">
    <property type="protein sequence ID" value="MFC0679547.1"/>
    <property type="molecule type" value="Genomic_DNA"/>
</dbReference>
<keyword evidence="1" id="KW-0472">Membrane</keyword>
<keyword evidence="3" id="KW-1185">Reference proteome</keyword>
<evidence type="ECO:0000256" key="1">
    <source>
        <dbReference type="SAM" id="Phobius"/>
    </source>
</evidence>
<keyword evidence="1" id="KW-0812">Transmembrane</keyword>
<accession>A0ABV6RRE1</accession>
<feature type="transmembrane region" description="Helical" evidence="1">
    <location>
        <begin position="12"/>
        <end position="29"/>
    </location>
</feature>
<comment type="caution">
    <text evidence="2">The sequence shown here is derived from an EMBL/GenBank/DDBJ whole genome shotgun (WGS) entry which is preliminary data.</text>
</comment>
<name>A0ABV6RRE1_9GAMM</name>
<keyword evidence="1" id="KW-1133">Transmembrane helix</keyword>
<organism evidence="2 3">
    <name type="scientific">Lysobacter korlensis</name>
    <dbReference type="NCBI Taxonomy" id="553636"/>
    <lineage>
        <taxon>Bacteria</taxon>
        <taxon>Pseudomonadati</taxon>
        <taxon>Pseudomonadota</taxon>
        <taxon>Gammaproteobacteria</taxon>
        <taxon>Lysobacterales</taxon>
        <taxon>Lysobacteraceae</taxon>
        <taxon>Lysobacter</taxon>
    </lineage>
</organism>
<reference evidence="2 3" key="1">
    <citation type="submission" date="2024-09" db="EMBL/GenBank/DDBJ databases">
        <authorList>
            <person name="Sun Q."/>
            <person name="Mori K."/>
        </authorList>
    </citation>
    <scope>NUCLEOTIDE SEQUENCE [LARGE SCALE GENOMIC DNA]</scope>
    <source>
        <strain evidence="2 3">KCTC 23076</strain>
    </source>
</reference>
<evidence type="ECO:0000313" key="2">
    <source>
        <dbReference type="EMBL" id="MFC0679547.1"/>
    </source>
</evidence>
<evidence type="ECO:0000313" key="3">
    <source>
        <dbReference type="Proteomes" id="UP001589896"/>
    </source>
</evidence>
<dbReference type="Proteomes" id="UP001589896">
    <property type="component" value="Unassembled WGS sequence"/>
</dbReference>
<sequence length="88" mass="10577">MESVLPEFWRYLSLTLPVALVVWALVEWWQRRKRVPKSRIEPTLDEPKHEREAECPHPRFKRVYVLRNGTSAPTDEMQCVKCRQRMKG</sequence>
<proteinExistence type="predicted"/>
<gene>
    <name evidence="2" type="ORF">ACFFGH_17055</name>
</gene>
<protein>
    <submittedName>
        <fullName evidence="2">Uncharacterized protein</fullName>
    </submittedName>
</protein>